<name>A0A511W0F9_9BACI</name>
<dbReference type="OrthoDB" id="2080087at2"/>
<proteinExistence type="predicted"/>
<protein>
    <submittedName>
        <fullName evidence="1">Uncharacterized protein</fullName>
    </submittedName>
</protein>
<dbReference type="Pfam" id="PF05708">
    <property type="entry name" value="Peptidase_C92"/>
    <property type="match status" value="1"/>
</dbReference>
<sequence>MNPIVTGTSTEDIVTIDVDLSQRQISYLNVFRSDQLVGIFEPVRSFHLRNERLEPITVECVFGDGTSYSTYLTFDESRQVRRPSDFRPGDILVASDNFGDVFPPGYIGHSAIVIDEYRIAESVTSHPQVRKAPIQNFLSVHTQVMHARPKDPSIGMAAAEYAKEYVEAYDTNLKQGNSVPEFSFSTRVPLNDPNDAIYCSKLVWLSYYYGADVEFQNNFYLFAPVDLKANIEMDDRFDVMYQHPEFDFKINLKL</sequence>
<dbReference type="Gene3D" id="3.90.1720.10">
    <property type="entry name" value="endopeptidase domain like (from Nostoc punctiforme)"/>
    <property type="match status" value="1"/>
</dbReference>
<accession>A0A511W0F9</accession>
<dbReference type="SUPFAM" id="SSF54001">
    <property type="entry name" value="Cysteine proteinases"/>
    <property type="match status" value="1"/>
</dbReference>
<dbReference type="Proteomes" id="UP000321440">
    <property type="component" value="Unassembled WGS sequence"/>
</dbReference>
<dbReference type="AlphaFoldDB" id="A0A511W0F9"/>
<reference evidence="1 2" key="1">
    <citation type="submission" date="2019-07" db="EMBL/GenBank/DDBJ databases">
        <title>Whole genome shotgun sequence of Alkalibacillus haloalkaliphilus NBRC 103110.</title>
        <authorList>
            <person name="Hosoyama A."/>
            <person name="Uohara A."/>
            <person name="Ohji S."/>
            <person name="Ichikawa N."/>
        </authorList>
    </citation>
    <scope>NUCLEOTIDE SEQUENCE [LARGE SCALE GENOMIC DNA]</scope>
    <source>
        <strain evidence="1 2">NBRC 103110</strain>
    </source>
</reference>
<dbReference type="EMBL" id="BJYA01000001">
    <property type="protein sequence ID" value="GEN44577.1"/>
    <property type="molecule type" value="Genomic_DNA"/>
</dbReference>
<organism evidence="1 2">
    <name type="scientific">Alkalibacillus haloalkaliphilus</name>
    <dbReference type="NCBI Taxonomy" id="94136"/>
    <lineage>
        <taxon>Bacteria</taxon>
        <taxon>Bacillati</taxon>
        <taxon>Bacillota</taxon>
        <taxon>Bacilli</taxon>
        <taxon>Bacillales</taxon>
        <taxon>Bacillaceae</taxon>
        <taxon>Alkalibacillus</taxon>
    </lineage>
</organism>
<evidence type="ECO:0000313" key="1">
    <source>
        <dbReference type="EMBL" id="GEN44577.1"/>
    </source>
</evidence>
<dbReference type="RefSeq" id="WP_146813767.1">
    <property type="nucleotide sequence ID" value="NZ_BJYA01000001.1"/>
</dbReference>
<comment type="caution">
    <text evidence="1">The sequence shown here is derived from an EMBL/GenBank/DDBJ whole genome shotgun (WGS) entry which is preliminary data.</text>
</comment>
<gene>
    <name evidence="1" type="ORF">AHA02nite_03530</name>
</gene>
<evidence type="ECO:0000313" key="2">
    <source>
        <dbReference type="Proteomes" id="UP000321440"/>
    </source>
</evidence>
<dbReference type="InterPro" id="IPR024453">
    <property type="entry name" value="Peptidase_C92"/>
</dbReference>
<keyword evidence="2" id="KW-1185">Reference proteome</keyword>
<dbReference type="InterPro" id="IPR038765">
    <property type="entry name" value="Papain-like_cys_pep_sf"/>
</dbReference>